<dbReference type="Pfam" id="PF01738">
    <property type="entry name" value="DLH"/>
    <property type="match status" value="1"/>
</dbReference>
<protein>
    <submittedName>
        <fullName evidence="3">DeoR family transcriptional regulator</fullName>
    </submittedName>
</protein>
<dbReference type="EMBL" id="BMXI01000002">
    <property type="protein sequence ID" value="GHC44078.1"/>
    <property type="molecule type" value="Genomic_DNA"/>
</dbReference>
<reference evidence="3" key="1">
    <citation type="journal article" date="2014" name="Int. J. Syst. Evol. Microbiol.">
        <title>Complete genome sequence of Corynebacterium casei LMG S-19264T (=DSM 44701T), isolated from a smear-ripened cheese.</title>
        <authorList>
            <consortium name="US DOE Joint Genome Institute (JGI-PGF)"/>
            <person name="Walter F."/>
            <person name="Albersmeier A."/>
            <person name="Kalinowski J."/>
            <person name="Ruckert C."/>
        </authorList>
    </citation>
    <scope>NUCLEOTIDE SEQUENCE</scope>
    <source>
        <strain evidence="3">KCTC 12988</strain>
    </source>
</reference>
<evidence type="ECO:0000256" key="1">
    <source>
        <dbReference type="SAM" id="SignalP"/>
    </source>
</evidence>
<organism evidence="3 4">
    <name type="scientific">Roseibacillus persicicus</name>
    <dbReference type="NCBI Taxonomy" id="454148"/>
    <lineage>
        <taxon>Bacteria</taxon>
        <taxon>Pseudomonadati</taxon>
        <taxon>Verrucomicrobiota</taxon>
        <taxon>Verrucomicrobiia</taxon>
        <taxon>Verrucomicrobiales</taxon>
        <taxon>Verrucomicrobiaceae</taxon>
        <taxon>Roseibacillus</taxon>
    </lineage>
</organism>
<dbReference type="AlphaFoldDB" id="A0A918TF55"/>
<dbReference type="InterPro" id="IPR002925">
    <property type="entry name" value="Dienelactn_hydro"/>
</dbReference>
<evidence type="ECO:0000259" key="2">
    <source>
        <dbReference type="Pfam" id="PF01738"/>
    </source>
</evidence>
<dbReference type="PANTHER" id="PTHR22946:SF4">
    <property type="entry name" value="ESTERASE FRSA"/>
    <property type="match status" value="1"/>
</dbReference>
<dbReference type="PANTHER" id="PTHR22946">
    <property type="entry name" value="DIENELACTONE HYDROLASE DOMAIN-CONTAINING PROTEIN-RELATED"/>
    <property type="match status" value="1"/>
</dbReference>
<feature type="signal peptide" evidence="1">
    <location>
        <begin position="1"/>
        <end position="20"/>
    </location>
</feature>
<dbReference type="InterPro" id="IPR050261">
    <property type="entry name" value="FrsA_esterase"/>
</dbReference>
<dbReference type="GO" id="GO:0016787">
    <property type="term" value="F:hydrolase activity"/>
    <property type="evidence" value="ECO:0007669"/>
    <property type="project" value="InterPro"/>
</dbReference>
<dbReference type="Proteomes" id="UP000644507">
    <property type="component" value="Unassembled WGS sequence"/>
</dbReference>
<name>A0A918TF55_9BACT</name>
<proteinExistence type="predicted"/>
<comment type="caution">
    <text evidence="3">The sequence shown here is derived from an EMBL/GenBank/DDBJ whole genome shotgun (WGS) entry which is preliminary data.</text>
</comment>
<keyword evidence="4" id="KW-1185">Reference proteome</keyword>
<sequence length="262" mass="28275">MKNLQTIALISLSLAATSSADIVQKKVSYTSGETKFEGVLVYDDVLTEPSPSILMVPNWMGVTEAAIEKAIEVAGQDRVVFVADMYGVDVRPADAGEAGKAAGAVRADRAMMRSRAQLALDTFLQQEAPTDKERTAAIGFCFGGGTVLELGRTEADLDAIVSFHGDLVSPTLEDDAAKTKAKVLVLHGAADPFVPQEDVAQFEQAMLATEVDWQLVQFSNTVHSFTDPEAKMTGKAEYNETSSKRAFTYMDNLFSSLFTSKE</sequence>
<dbReference type="InterPro" id="IPR029058">
    <property type="entry name" value="AB_hydrolase_fold"/>
</dbReference>
<reference evidence="3" key="2">
    <citation type="submission" date="2020-09" db="EMBL/GenBank/DDBJ databases">
        <authorList>
            <person name="Sun Q."/>
            <person name="Kim S."/>
        </authorList>
    </citation>
    <scope>NUCLEOTIDE SEQUENCE</scope>
    <source>
        <strain evidence="3">KCTC 12988</strain>
    </source>
</reference>
<feature type="chain" id="PRO_5037415565" evidence="1">
    <location>
        <begin position="21"/>
        <end position="262"/>
    </location>
</feature>
<dbReference type="SUPFAM" id="SSF53474">
    <property type="entry name" value="alpha/beta-Hydrolases"/>
    <property type="match status" value="1"/>
</dbReference>
<gene>
    <name evidence="3" type="ORF">GCM10007100_06630</name>
</gene>
<dbReference type="RefSeq" id="WP_189567330.1">
    <property type="nucleotide sequence ID" value="NZ_BMXI01000002.1"/>
</dbReference>
<keyword evidence="1" id="KW-0732">Signal</keyword>
<feature type="domain" description="Dienelactone hydrolase" evidence="2">
    <location>
        <begin position="46"/>
        <end position="256"/>
    </location>
</feature>
<evidence type="ECO:0000313" key="3">
    <source>
        <dbReference type="EMBL" id="GHC44078.1"/>
    </source>
</evidence>
<accession>A0A918TF55</accession>
<evidence type="ECO:0000313" key="4">
    <source>
        <dbReference type="Proteomes" id="UP000644507"/>
    </source>
</evidence>
<dbReference type="Gene3D" id="3.40.50.1820">
    <property type="entry name" value="alpha/beta hydrolase"/>
    <property type="match status" value="1"/>
</dbReference>